<reference evidence="12 13" key="1">
    <citation type="submission" date="2019-07" db="EMBL/GenBank/DDBJ databases">
        <title>Genomes of Cafeteria roenbergensis.</title>
        <authorList>
            <person name="Fischer M.G."/>
            <person name="Hackl T."/>
            <person name="Roman M."/>
        </authorList>
    </citation>
    <scope>NUCLEOTIDE SEQUENCE [LARGE SCALE GENOMIC DNA]</scope>
    <source>
        <strain evidence="12 13">BVI</strain>
    </source>
</reference>
<evidence type="ECO:0000256" key="2">
    <source>
        <dbReference type="ARBA" id="ARBA00007738"/>
    </source>
</evidence>
<evidence type="ECO:0000259" key="11">
    <source>
        <dbReference type="Pfam" id="PF00850"/>
    </source>
</evidence>
<dbReference type="GO" id="GO:0000118">
    <property type="term" value="C:histone deacetylase complex"/>
    <property type="evidence" value="ECO:0007669"/>
    <property type="project" value="TreeGrafter"/>
</dbReference>
<dbReference type="InterPro" id="IPR023696">
    <property type="entry name" value="Ureohydrolase_dom_sf"/>
</dbReference>
<feature type="compositionally biased region" description="Acidic residues" evidence="10">
    <location>
        <begin position="133"/>
        <end position="155"/>
    </location>
</feature>
<keyword evidence="9" id="KW-0539">Nucleus</keyword>
<comment type="subcellular location">
    <subcellularLocation>
        <location evidence="1">Nucleus</location>
    </subcellularLocation>
</comment>
<dbReference type="AlphaFoldDB" id="A0A5A8C4H1"/>
<feature type="region of interest" description="Disordered" evidence="10">
    <location>
        <begin position="73"/>
        <end position="184"/>
    </location>
</feature>
<evidence type="ECO:0000256" key="4">
    <source>
        <dbReference type="ARBA" id="ARBA00022491"/>
    </source>
</evidence>
<accession>A0A5A8C4H1</accession>
<keyword evidence="8" id="KW-0804">Transcription</keyword>
<name>A0A5A8C4H1_CAFRO</name>
<dbReference type="PANTHER" id="PTHR10625">
    <property type="entry name" value="HISTONE DEACETYLASE HDAC1-RELATED"/>
    <property type="match status" value="1"/>
</dbReference>
<feature type="compositionally biased region" description="Low complexity" evidence="10">
    <location>
        <begin position="861"/>
        <end position="870"/>
    </location>
</feature>
<evidence type="ECO:0000256" key="6">
    <source>
        <dbReference type="ARBA" id="ARBA00022853"/>
    </source>
</evidence>
<feature type="domain" description="Histone deacetylase" evidence="11">
    <location>
        <begin position="279"/>
        <end position="568"/>
    </location>
</feature>
<evidence type="ECO:0000313" key="12">
    <source>
        <dbReference type="EMBL" id="KAA0147936.1"/>
    </source>
</evidence>
<feature type="region of interest" description="Disordered" evidence="10">
    <location>
        <begin position="834"/>
        <end position="949"/>
    </location>
</feature>
<feature type="region of interest" description="Disordered" evidence="10">
    <location>
        <begin position="580"/>
        <end position="639"/>
    </location>
</feature>
<dbReference type="Gene3D" id="3.40.800.20">
    <property type="entry name" value="Histone deacetylase domain"/>
    <property type="match status" value="1"/>
</dbReference>
<dbReference type="InterPro" id="IPR000286">
    <property type="entry name" value="HDACs"/>
</dbReference>
<dbReference type="PRINTS" id="PR01270">
    <property type="entry name" value="HDASUPER"/>
</dbReference>
<keyword evidence="4" id="KW-0678">Repressor</keyword>
<keyword evidence="13" id="KW-1185">Reference proteome</keyword>
<keyword evidence="7" id="KW-0805">Transcription regulation</keyword>
<feature type="compositionally biased region" description="Acidic residues" evidence="10">
    <location>
        <begin position="1"/>
        <end position="12"/>
    </location>
</feature>
<evidence type="ECO:0000256" key="10">
    <source>
        <dbReference type="SAM" id="MobiDB-lite"/>
    </source>
</evidence>
<evidence type="ECO:0000313" key="13">
    <source>
        <dbReference type="Proteomes" id="UP000323011"/>
    </source>
</evidence>
<evidence type="ECO:0000256" key="7">
    <source>
        <dbReference type="ARBA" id="ARBA00023015"/>
    </source>
</evidence>
<evidence type="ECO:0000256" key="8">
    <source>
        <dbReference type="ARBA" id="ARBA00023163"/>
    </source>
</evidence>
<dbReference type="Proteomes" id="UP000323011">
    <property type="component" value="Unassembled WGS sequence"/>
</dbReference>
<dbReference type="InterPro" id="IPR037138">
    <property type="entry name" value="His_deacetylse_dom_sf"/>
</dbReference>
<gene>
    <name evidence="12" type="ORF">FNF29_07025</name>
</gene>
<comment type="caution">
    <text evidence="12">The sequence shown here is derived from an EMBL/GenBank/DDBJ whole genome shotgun (WGS) entry which is preliminary data.</text>
</comment>
<dbReference type="GO" id="GO:0005737">
    <property type="term" value="C:cytoplasm"/>
    <property type="evidence" value="ECO:0007669"/>
    <property type="project" value="TreeGrafter"/>
</dbReference>
<feature type="region of interest" description="Disordered" evidence="10">
    <location>
        <begin position="796"/>
        <end position="820"/>
    </location>
</feature>
<protein>
    <recommendedName>
        <fullName evidence="3">histone deacetylase</fullName>
        <ecNumber evidence="3">3.5.1.98</ecNumber>
    </recommendedName>
</protein>
<proteinExistence type="inferred from homology"/>
<keyword evidence="6" id="KW-0156">Chromatin regulator</keyword>
<dbReference type="PANTHER" id="PTHR10625:SF5">
    <property type="entry name" value="HISTONE DEACETYLASE"/>
    <property type="match status" value="1"/>
</dbReference>
<dbReference type="GO" id="GO:0141221">
    <property type="term" value="F:histone deacetylase activity, hydrolytic mechanism"/>
    <property type="evidence" value="ECO:0007669"/>
    <property type="project" value="UniProtKB-EC"/>
</dbReference>
<comment type="similarity">
    <text evidence="2">Belongs to the histone deacetylase family. HD type 2 subfamily.</text>
</comment>
<evidence type="ECO:0000256" key="9">
    <source>
        <dbReference type="ARBA" id="ARBA00023242"/>
    </source>
</evidence>
<dbReference type="EC" id="3.5.1.98" evidence="3"/>
<evidence type="ECO:0000256" key="1">
    <source>
        <dbReference type="ARBA" id="ARBA00004123"/>
    </source>
</evidence>
<dbReference type="GO" id="GO:0040029">
    <property type="term" value="P:epigenetic regulation of gene expression"/>
    <property type="evidence" value="ECO:0007669"/>
    <property type="project" value="TreeGrafter"/>
</dbReference>
<dbReference type="Pfam" id="PF00850">
    <property type="entry name" value="Hist_deacetyl"/>
    <property type="match status" value="1"/>
</dbReference>
<sequence length="949" mass="98222">MDVGGEDDDGNDPDTAIQRGKSDTSLAQLLIGTVRAEGDLSLYGEGLDAAVTEASVRGADGALARLIAAPLSSGDIEFPSEPGEAARVGGAEGPSASTPAPADQVGGDGQGRGKGMAALQAALRRPRGSIDSLYDDNDDAAAEGSDDAADEEDSADAAGEGTHRRGGYRGGDDGFRGHSPQFGALDDATADERLVGPVARGPSGLPALRRRWRAALHARAARQRRCFDGEDMPLLAGLLVPSPPAVCIAYDARMLLHDEVTHTRRALLPGVPAPPRAPHVERGDRLACVAQHLVAKGLFQRCVRTPSRPARRDEIKLCHSEEHLAQVDSLRAVDETGRRLGADTFANEHTHTAALLAAGSVLAVTESVMRGNTRAGIALVRPPGHHAEPDAIMGFCLLNNAAIAAAAARRHMGAQRVLILDWDVHHGNGTEACFVDDPTVMYVSLHRYEPGFFPGTGDPHDVGVGRGAGFTVNVGWPEGDMRDADYAAAFDTVIMPIARQFNPDLVIVSAGFDAAVEDPLGGCLVTPAGFAMMTSRLRELASGRLVVALEGGYNLAAIALCTEAVTRILLGEAPPQLPVVPSLRGSSPQPGSPGLHGARARPGAWDDVGQSPSPYALAADRAASSRSDWDGSVEPEQDRELAALTPQPAAMAAIMKTVEAHSPHWPALRRTRAAFHHSGVQALWRRAANIAAEKQRACARSMHERSEALAAASTTPTGAPGTADGRTVAGFGDSPVPSSSNSLAGTELAYAPGDMHARAGAQLLDVARPPGVGAPFVPGVESPAAAVAPTIGGGRGLGDALSAPSSQGALPPPPKQPSEVTARELLQGLTLTALERGMSANQSPAVLPGRGRLGSHDSESESSSSTSSEASGDDCDNPLPVDHRFGAVPQPTGAAHEVAAGRAGSPNQFALQLGPADVRAPKRHRDDAEQPLASAGEEGAPPDPKRGHH</sequence>
<evidence type="ECO:0000256" key="5">
    <source>
        <dbReference type="ARBA" id="ARBA00022801"/>
    </source>
</evidence>
<dbReference type="EMBL" id="VLTN01000059">
    <property type="protein sequence ID" value="KAA0147936.1"/>
    <property type="molecule type" value="Genomic_DNA"/>
</dbReference>
<dbReference type="SUPFAM" id="SSF52768">
    <property type="entry name" value="Arginase/deacetylase"/>
    <property type="match status" value="1"/>
</dbReference>
<feature type="region of interest" description="Disordered" evidence="10">
    <location>
        <begin position="1"/>
        <end position="23"/>
    </location>
</feature>
<evidence type="ECO:0000256" key="3">
    <source>
        <dbReference type="ARBA" id="ARBA00012111"/>
    </source>
</evidence>
<dbReference type="InterPro" id="IPR023801">
    <property type="entry name" value="His_deacetylse_dom"/>
</dbReference>
<keyword evidence="5" id="KW-0378">Hydrolase</keyword>
<organism evidence="12 13">
    <name type="scientific">Cafeteria roenbergensis</name>
    <name type="common">Marine flagellate</name>
    <dbReference type="NCBI Taxonomy" id="33653"/>
    <lineage>
        <taxon>Eukaryota</taxon>
        <taxon>Sar</taxon>
        <taxon>Stramenopiles</taxon>
        <taxon>Bigyra</taxon>
        <taxon>Opalozoa</taxon>
        <taxon>Bicosoecida</taxon>
        <taxon>Cafeteriaceae</taxon>
        <taxon>Cafeteria</taxon>
    </lineage>
</organism>